<keyword evidence="2" id="KW-1185">Reference proteome</keyword>
<gene>
    <name evidence="1" type="ORF">L210DRAFT_933217</name>
</gene>
<reference evidence="1" key="1">
    <citation type="submission" date="2019-10" db="EMBL/GenBank/DDBJ databases">
        <authorList>
            <consortium name="DOE Joint Genome Institute"/>
            <person name="Kuo A."/>
            <person name="Miyauchi S."/>
            <person name="Kiss E."/>
            <person name="Drula E."/>
            <person name="Kohler A."/>
            <person name="Sanchez-Garcia M."/>
            <person name="Andreopoulos B."/>
            <person name="Barry K.W."/>
            <person name="Bonito G."/>
            <person name="Buee M."/>
            <person name="Carver A."/>
            <person name="Chen C."/>
            <person name="Cichocki N."/>
            <person name="Clum A."/>
            <person name="Culley D."/>
            <person name="Crous P.W."/>
            <person name="Fauchery L."/>
            <person name="Girlanda M."/>
            <person name="Hayes R."/>
            <person name="Keri Z."/>
            <person name="LaButti K."/>
            <person name="Lipzen A."/>
            <person name="Lombard V."/>
            <person name="Magnuson J."/>
            <person name="Maillard F."/>
            <person name="Morin E."/>
            <person name="Murat C."/>
            <person name="Nolan M."/>
            <person name="Ohm R."/>
            <person name="Pangilinan J."/>
            <person name="Pereira M."/>
            <person name="Perotto S."/>
            <person name="Peter M."/>
            <person name="Riley R."/>
            <person name="Sitrit Y."/>
            <person name="Stielow B."/>
            <person name="Szollosi G."/>
            <person name="Zifcakova L."/>
            <person name="Stursova M."/>
            <person name="Spatafora J.W."/>
            <person name="Tedersoo L."/>
            <person name="Vaario L.-M."/>
            <person name="Yamada A."/>
            <person name="Yan M."/>
            <person name="Wang P."/>
            <person name="Xu J."/>
            <person name="Bruns T."/>
            <person name="Baldrian P."/>
            <person name="Vilgalys R."/>
            <person name="Henrissat B."/>
            <person name="Grigoriev I.V."/>
            <person name="Hibbett D."/>
            <person name="Nagy L.G."/>
            <person name="Martin F.M."/>
        </authorList>
    </citation>
    <scope>NUCLEOTIDE SEQUENCE</scope>
    <source>
        <strain evidence="1">BED1</strain>
    </source>
</reference>
<name>A0AAD4BYH6_BOLED</name>
<dbReference type="AlphaFoldDB" id="A0AAD4BYH6"/>
<evidence type="ECO:0000313" key="2">
    <source>
        <dbReference type="Proteomes" id="UP001194468"/>
    </source>
</evidence>
<organism evidence="1 2">
    <name type="scientific">Boletus edulis BED1</name>
    <dbReference type="NCBI Taxonomy" id="1328754"/>
    <lineage>
        <taxon>Eukaryota</taxon>
        <taxon>Fungi</taxon>
        <taxon>Dikarya</taxon>
        <taxon>Basidiomycota</taxon>
        <taxon>Agaricomycotina</taxon>
        <taxon>Agaricomycetes</taxon>
        <taxon>Agaricomycetidae</taxon>
        <taxon>Boletales</taxon>
        <taxon>Boletineae</taxon>
        <taxon>Boletaceae</taxon>
        <taxon>Boletoideae</taxon>
        <taxon>Boletus</taxon>
    </lineage>
</organism>
<evidence type="ECO:0000313" key="1">
    <source>
        <dbReference type="EMBL" id="KAF8443725.1"/>
    </source>
</evidence>
<sequence>MQKDVRELIDEATLGYTLTFVEDINKHGLQNKIITNTEWKKSKEEIASAVSGLVIESNWNPCNLAEKLLVTGGDWLAKILDWDLIEKHLKATFGNYMLGINAILPSHDDSDTHLLHTVLNMLSNLTTKKDRSKYINSVLTGMKNISDSKITHIVQDNVLLDSILALFPFSHFHELENTKMGLSLKTMNDWHNVIGRHHQWS</sequence>
<comment type="caution">
    <text evidence="1">The sequence shown here is derived from an EMBL/GenBank/DDBJ whole genome shotgun (WGS) entry which is preliminary data.</text>
</comment>
<accession>A0AAD4BYH6</accession>
<proteinExistence type="predicted"/>
<reference evidence="1" key="2">
    <citation type="journal article" date="2020" name="Nat. Commun.">
        <title>Large-scale genome sequencing of mycorrhizal fungi provides insights into the early evolution of symbiotic traits.</title>
        <authorList>
            <person name="Miyauchi S."/>
            <person name="Kiss E."/>
            <person name="Kuo A."/>
            <person name="Drula E."/>
            <person name="Kohler A."/>
            <person name="Sanchez-Garcia M."/>
            <person name="Morin E."/>
            <person name="Andreopoulos B."/>
            <person name="Barry K.W."/>
            <person name="Bonito G."/>
            <person name="Buee M."/>
            <person name="Carver A."/>
            <person name="Chen C."/>
            <person name="Cichocki N."/>
            <person name="Clum A."/>
            <person name="Culley D."/>
            <person name="Crous P.W."/>
            <person name="Fauchery L."/>
            <person name="Girlanda M."/>
            <person name="Hayes R.D."/>
            <person name="Keri Z."/>
            <person name="LaButti K."/>
            <person name="Lipzen A."/>
            <person name="Lombard V."/>
            <person name="Magnuson J."/>
            <person name="Maillard F."/>
            <person name="Murat C."/>
            <person name="Nolan M."/>
            <person name="Ohm R.A."/>
            <person name="Pangilinan J."/>
            <person name="Pereira M.F."/>
            <person name="Perotto S."/>
            <person name="Peter M."/>
            <person name="Pfister S."/>
            <person name="Riley R."/>
            <person name="Sitrit Y."/>
            <person name="Stielow J.B."/>
            <person name="Szollosi G."/>
            <person name="Zifcakova L."/>
            <person name="Stursova M."/>
            <person name="Spatafora J.W."/>
            <person name="Tedersoo L."/>
            <person name="Vaario L.M."/>
            <person name="Yamada A."/>
            <person name="Yan M."/>
            <person name="Wang P."/>
            <person name="Xu J."/>
            <person name="Bruns T."/>
            <person name="Baldrian P."/>
            <person name="Vilgalys R."/>
            <person name="Dunand C."/>
            <person name="Henrissat B."/>
            <person name="Grigoriev I.V."/>
            <person name="Hibbett D."/>
            <person name="Nagy L.G."/>
            <person name="Martin F.M."/>
        </authorList>
    </citation>
    <scope>NUCLEOTIDE SEQUENCE</scope>
    <source>
        <strain evidence="1">BED1</strain>
    </source>
</reference>
<protein>
    <submittedName>
        <fullName evidence="1">Uncharacterized protein</fullName>
    </submittedName>
</protein>
<dbReference type="EMBL" id="WHUW01000007">
    <property type="protein sequence ID" value="KAF8443725.1"/>
    <property type="molecule type" value="Genomic_DNA"/>
</dbReference>
<dbReference type="Proteomes" id="UP001194468">
    <property type="component" value="Unassembled WGS sequence"/>
</dbReference>